<dbReference type="InterPro" id="IPR057525">
    <property type="entry name" value="UTP20_C"/>
</dbReference>
<dbReference type="InterPro" id="IPR011430">
    <property type="entry name" value="UTP20_N"/>
</dbReference>
<feature type="region of interest" description="Disordered" evidence="2">
    <location>
        <begin position="1576"/>
        <end position="1600"/>
    </location>
</feature>
<reference evidence="5" key="2">
    <citation type="submission" date="2025-09" db="UniProtKB">
        <authorList>
            <consortium name="Ensembl"/>
        </authorList>
    </citation>
    <scope>IDENTIFICATION</scope>
</reference>
<dbReference type="GO" id="GO:0030686">
    <property type="term" value="C:90S preribosome"/>
    <property type="evidence" value="ECO:0007669"/>
    <property type="project" value="TreeGrafter"/>
</dbReference>
<name>A0A8C9L7N9_PAVCR</name>
<keyword evidence="6" id="KW-1185">Reference proteome</keyword>
<dbReference type="InterPro" id="IPR011989">
    <property type="entry name" value="ARM-like"/>
</dbReference>
<dbReference type="Ensembl" id="ENSPSTT00000007452.1">
    <property type="protein sequence ID" value="ENSPSTP00000007101.1"/>
    <property type="gene ID" value="ENSPSTG00000005019.1"/>
</dbReference>
<accession>A0A8C9L7N9</accession>
<dbReference type="Pfam" id="PF23099">
    <property type="entry name" value="UTP20_C"/>
    <property type="match status" value="1"/>
</dbReference>
<evidence type="ECO:0000313" key="5">
    <source>
        <dbReference type="Ensembl" id="ENSPSTP00000007101.1"/>
    </source>
</evidence>
<dbReference type="PANTHER" id="PTHR17695">
    <property type="entry name" value="SMALL SUBUNIT PROCESSOME COMPONENT 20 HOMOLOG"/>
    <property type="match status" value="1"/>
</dbReference>
<feature type="coiled-coil region" evidence="1">
    <location>
        <begin position="749"/>
        <end position="780"/>
    </location>
</feature>
<proteinExistence type="predicted"/>
<feature type="compositionally biased region" description="Acidic residues" evidence="2">
    <location>
        <begin position="2239"/>
        <end position="2260"/>
    </location>
</feature>
<feature type="compositionally biased region" description="Acidic residues" evidence="2">
    <location>
        <begin position="1576"/>
        <end position="1591"/>
    </location>
</feature>
<dbReference type="Proteomes" id="UP000694428">
    <property type="component" value="Unplaced"/>
</dbReference>
<evidence type="ECO:0000259" key="4">
    <source>
        <dbReference type="Pfam" id="PF23099"/>
    </source>
</evidence>
<feature type="domain" description="U3 small nucleolar RNA-associated protein 20 N-terminal" evidence="3">
    <location>
        <begin position="1414"/>
        <end position="1463"/>
    </location>
</feature>
<dbReference type="PANTHER" id="PTHR17695:SF11">
    <property type="entry name" value="SMALL SUBUNIT PROCESSOME COMPONENT 20 HOMOLOG"/>
    <property type="match status" value="1"/>
</dbReference>
<reference evidence="5" key="1">
    <citation type="submission" date="2025-08" db="UniProtKB">
        <authorList>
            <consortium name="Ensembl"/>
        </authorList>
    </citation>
    <scope>IDENTIFICATION</scope>
</reference>
<evidence type="ECO:0000259" key="3">
    <source>
        <dbReference type="Pfam" id="PF07539"/>
    </source>
</evidence>
<evidence type="ECO:0000256" key="1">
    <source>
        <dbReference type="SAM" id="Coils"/>
    </source>
</evidence>
<keyword evidence="1" id="KW-0175">Coiled coil</keyword>
<dbReference type="Pfam" id="PF07539">
    <property type="entry name" value="UTP20_N"/>
    <property type="match status" value="2"/>
</dbReference>
<evidence type="ECO:0000313" key="6">
    <source>
        <dbReference type="Proteomes" id="UP000694428"/>
    </source>
</evidence>
<evidence type="ECO:0000256" key="2">
    <source>
        <dbReference type="SAM" id="MobiDB-lite"/>
    </source>
</evidence>
<sequence length="2357" mass="268354">MKCKSSAHKSGNTHRFLTFSERLSNVNIDIIHRIDRTGSSAEEVETYFYEGLQKWRELNLTQHFVQFYKEVANKCQSFNQLVYYQSAIVQSLKTHLQVKASLAYQPLLDLVVQLARDLQADFYPHFRDFFVAITKLLDTQDTELLEWAFTSLSYLYKYLWRLMVKDISNIYSLYSTLLAHHKLHIRNFAAESFVFLMRKVSDKNALFNLMFRDLGEHPKKVEGVGRLLFEMCKGVRNMFHSCTETALKLILVKLGPVTEEETELPWITIGEAFEQMIRSAAVHIHREHFDVVFKCLKESLLNLQSKITKVNCCMASEQMERVLRAYLILVEHANGSKISQPEEVCQVSQTIASLYLLSSCCKILLNTISALLLAENVLLPDSLTKEAIEKVFGSGIEWCFLLDFSEAMFTMKQFERHFLPCFLEYVEHCFSGTDALRKDQATAILAKLILVKAEPPTVGSMAFEKYPLLFTESSSISKRQGGRAEVPVLDHVLSLIQLPENEDITDLSQPWVALVVLPHIRPMDKEMILPCVTSFIDSLFTAIDKGSLCKGHLFVACQAVSTLLSLTESSEILHLLPVERVKNLVTTFPSDPSVLLLADLYYTRLALCGCQEPLSQGNLMDLFEKLQPNISTGISKVRLLTVRILNHFETPPSTGDGTGDVQSVFAILLQAELVPATVNDYREKLLHLRKLRCDIVLSAIPSGSLQEVPLRYLLGMLYINFSPLWDPVIELITSHAKEMENKQFWKVFYEHLERAAAYAEMELQNELDEQEESINETESEKIPEGGVGTVFLEQLGTRTDCSERLDHTNFRFLLWKALEKFPDRVEPRSRELSPLLLRFIRNEYYPADSLVAPTQDLRKKTTGTVTAKEVSGEEVNDVNMEEEDEEEKEEGEPITVGLPKRKTRRAAAKQLIAHLQVFSKFSNPRALYLEQKLNALYTQLLSHQDQNVQRIALDCIMTYKHPHLLPYRENLQRLLEDKSFKEEIVHFSISEENTIVKMEHRPHLVPVLMRILYGRMRNKTGNKTQGKSAAATRMSIVLRFLAGSLPEEIRMFLDLLFEAVKQFSHGPCQTAVLRSMSELDLAKVLPLGRQHSLFNGLEVVLKNMGHLISQYLPEILQILLCMTAVVSCILQQREKVQPRLINPLKNLRRLGLKLVVEFFSDHETYSFSVEEIDAVFHAVVWPQVCRLASESQYSPTFLLKLIYIWSKNPRYFPLLAKQYPDRPEYDILSNVFAVLSAKNLSEATSSLVMDIADSLLNSPNFELTEQVSSLNMTDCVVLNTGEVTEGICVLGCRLVLPHVPAILQYFSKTMLNVEKMKKKKYRAQVSKELSILSKISKFIQEKSQNSVLVSLLLPFLHQSNIEQVSRNELSPLIKNAVSFLKACRSVCTVFTSFAAVKKLLYPDSRGTISSSTQLGDMALSDNASLCLTSFIHRLAEINHTEDDYKELIQHTLLESLRRGLKSKTESIQQDYTSLLSCLIQTFPANPEFRDLVQLTNRHDPDMDFFENMKHMQVKGNAHSLMPLSPLTKVGVLSRSKPSQEFLRAPTTLPPIFTCGLNNYSTEAAAMDLEPEVEGEEAMELEQSEGEEEVVEEDKRENIPEEPAEPELVLPAKAAETPENTQQVAKPVSFLPRNKEELECLIKHIQDTVVVNILPKLHRCIVAKVKRDEEHKLVKSSAVNDDEVVRVPLAFAMVRVMQCLPQEVMEMCLLEGITKVLSVHWEEKVEITKVVPPRDPRLQPESCLLLQPTPTRGGQKAPVSRRTNTYILVESGLRLLHMSLKRSKVNSSDEHVLEMLDPFVQLLIDCLKSMDVKVPEILQLHRIAVFSFDPALDIFVPSTTVSLGLSEPRRGIIKPHVSQAWETCLRQHEILLAGLSGDMFFWHSSFCALKAILSRKLIVPEIDDVMQKVAQLAITGQSEPVRVQCRQIYLKYILDYPLGDKLKPNLDFMLAQLDYEYETGRESALEMIVYLLDMFPQELLHKYCGLFFISLCMMMINDDSAKCKKMAALTCKSLLSKINNDKQDLLFSLVTEWFHSKKSSHRRLAAQACGLFVEVEGVMFERRLEAVLTLVEKEINPAQFEDITEEEEEKAADRLLFSFLVLVTKLISECSLIQLTKHADIVSRIWDHVQSHLWHPHSWVWLTATQIFGLLFASHKPEDLVAKWRERQAVKRKKPSAELSASTFFLTAELDRKVKELVFAFCHQLHSKFLDQSLGEQVIKNLLFVAKVIYLLAPPSEEGEQAEGELGCEVEEQEASDDEEGKDVSAQGEGEEDTDEKGRPATLIWLMKKLSLMAKREAAYSPKIPLKRSCIFKFLGAISVDLGKDRIKPYLPTVLTPLYRELNSTYAEQGNEFHLLAV</sequence>
<dbReference type="SUPFAM" id="SSF48371">
    <property type="entry name" value="ARM repeat"/>
    <property type="match status" value="2"/>
</dbReference>
<feature type="domain" description="U3 small nucleolar RNA-associated protein 20 C-terminal" evidence="4">
    <location>
        <begin position="2041"/>
        <end position="2351"/>
    </location>
</feature>
<dbReference type="InterPro" id="IPR016024">
    <property type="entry name" value="ARM-type_fold"/>
</dbReference>
<organism evidence="5 6">
    <name type="scientific">Pavo cristatus</name>
    <name type="common">Indian peafowl</name>
    <name type="synonym">Blue peafowl</name>
    <dbReference type="NCBI Taxonomy" id="9049"/>
    <lineage>
        <taxon>Eukaryota</taxon>
        <taxon>Metazoa</taxon>
        <taxon>Chordata</taxon>
        <taxon>Craniata</taxon>
        <taxon>Vertebrata</taxon>
        <taxon>Euteleostomi</taxon>
        <taxon>Archelosauria</taxon>
        <taxon>Archosauria</taxon>
        <taxon>Dinosauria</taxon>
        <taxon>Saurischia</taxon>
        <taxon>Theropoda</taxon>
        <taxon>Coelurosauria</taxon>
        <taxon>Aves</taxon>
        <taxon>Neognathae</taxon>
        <taxon>Galloanserae</taxon>
        <taxon>Galliformes</taxon>
        <taxon>Phasianidae</taxon>
        <taxon>Phasianinae</taxon>
        <taxon>Pavo</taxon>
    </lineage>
</organism>
<dbReference type="GO" id="GO:0032040">
    <property type="term" value="C:small-subunit processome"/>
    <property type="evidence" value="ECO:0007669"/>
    <property type="project" value="TreeGrafter"/>
</dbReference>
<feature type="domain" description="U3 small nucleolar RNA-associated protein 20 N-terminal" evidence="3">
    <location>
        <begin position="906"/>
        <end position="1381"/>
    </location>
</feature>
<dbReference type="InterPro" id="IPR052575">
    <property type="entry name" value="SSU_processome_comp_20"/>
</dbReference>
<protein>
    <submittedName>
        <fullName evidence="5">UTP20 small subunit processome component</fullName>
    </submittedName>
</protein>
<feature type="region of interest" description="Disordered" evidence="2">
    <location>
        <begin position="2239"/>
        <end position="2276"/>
    </location>
</feature>
<dbReference type="Gene3D" id="1.25.10.10">
    <property type="entry name" value="Leucine-rich Repeat Variant"/>
    <property type="match status" value="1"/>
</dbReference>